<gene>
    <name evidence="2" type="ORF">DPMN_110687</name>
</gene>
<name>A0A9D4QN50_DREPO</name>
<feature type="region of interest" description="Disordered" evidence="1">
    <location>
        <begin position="371"/>
        <end position="414"/>
    </location>
</feature>
<protein>
    <submittedName>
        <fullName evidence="2">Uncharacterized protein</fullName>
    </submittedName>
</protein>
<sequence>MSVFKRGGPDTDGHEIAVTQRNGEFSLEMNQTSETPTGNEPLSLDSHTENRKFCQPAGVFPGPSNPTAIRWRNKNQFHPPADQMVNNKASYIVKHPLEKVDTTQAMISNAYPTHAVQYSLQFRNGFGQRQLYPWEQQRSAGLGHATNSTLFYNWPENNEHSRYRAPGSNGNAMTTLSENNVPLDETRVSFSAQPSANAYGFCNNNDFLNANSQIQTAVNDIIQYPTQNELGITRRQGELAFTANMLDLDNRKSWRGFSSLNAFPDMDTLIPDYKRTISDDGWVAAAYPGQRTQDNLEQIISPETCRRSQSRSPYSPEMIQMLIDQVVETNNSKKVIQEIKKITDPIKDQDIVENIVSKLEEATLKRKYSCDKPTVSTNNSNDTADNEMGTYNGHTCPESATSSPETELKGAPASGPKDNCVMLIADSDAAYERFPDIVDRHNLDTAKVLATFGEIRLGMAILDREKADHRQKIQLHHAGKVCIDFVI</sequence>
<dbReference type="AlphaFoldDB" id="A0A9D4QN50"/>
<proteinExistence type="predicted"/>
<evidence type="ECO:0000256" key="1">
    <source>
        <dbReference type="SAM" id="MobiDB-lite"/>
    </source>
</evidence>
<accession>A0A9D4QN50</accession>
<evidence type="ECO:0000313" key="3">
    <source>
        <dbReference type="Proteomes" id="UP000828390"/>
    </source>
</evidence>
<reference evidence="2" key="2">
    <citation type="submission" date="2020-11" db="EMBL/GenBank/DDBJ databases">
        <authorList>
            <person name="McCartney M.A."/>
            <person name="Auch B."/>
            <person name="Kono T."/>
            <person name="Mallez S."/>
            <person name="Becker A."/>
            <person name="Gohl D.M."/>
            <person name="Silverstein K.A.T."/>
            <person name="Koren S."/>
            <person name="Bechman K.B."/>
            <person name="Herman A."/>
            <person name="Abrahante J.E."/>
            <person name="Garbe J."/>
        </authorList>
    </citation>
    <scope>NUCLEOTIDE SEQUENCE</scope>
    <source>
        <strain evidence="2">Duluth1</strain>
        <tissue evidence="2">Whole animal</tissue>
    </source>
</reference>
<dbReference type="EMBL" id="JAIWYP010000004">
    <property type="protein sequence ID" value="KAH3837301.1"/>
    <property type="molecule type" value="Genomic_DNA"/>
</dbReference>
<comment type="caution">
    <text evidence="2">The sequence shown here is derived from an EMBL/GenBank/DDBJ whole genome shotgun (WGS) entry which is preliminary data.</text>
</comment>
<organism evidence="2 3">
    <name type="scientific">Dreissena polymorpha</name>
    <name type="common">Zebra mussel</name>
    <name type="synonym">Mytilus polymorpha</name>
    <dbReference type="NCBI Taxonomy" id="45954"/>
    <lineage>
        <taxon>Eukaryota</taxon>
        <taxon>Metazoa</taxon>
        <taxon>Spiralia</taxon>
        <taxon>Lophotrochozoa</taxon>
        <taxon>Mollusca</taxon>
        <taxon>Bivalvia</taxon>
        <taxon>Autobranchia</taxon>
        <taxon>Heteroconchia</taxon>
        <taxon>Euheterodonta</taxon>
        <taxon>Imparidentia</taxon>
        <taxon>Neoheterodontei</taxon>
        <taxon>Myida</taxon>
        <taxon>Dreissenoidea</taxon>
        <taxon>Dreissenidae</taxon>
        <taxon>Dreissena</taxon>
    </lineage>
</organism>
<keyword evidence="3" id="KW-1185">Reference proteome</keyword>
<dbReference type="Proteomes" id="UP000828390">
    <property type="component" value="Unassembled WGS sequence"/>
</dbReference>
<feature type="region of interest" description="Disordered" evidence="1">
    <location>
        <begin position="21"/>
        <end position="45"/>
    </location>
</feature>
<evidence type="ECO:0000313" key="2">
    <source>
        <dbReference type="EMBL" id="KAH3837301.1"/>
    </source>
</evidence>
<reference evidence="2" key="1">
    <citation type="journal article" date="2019" name="bioRxiv">
        <title>The Genome of the Zebra Mussel, Dreissena polymorpha: A Resource for Invasive Species Research.</title>
        <authorList>
            <person name="McCartney M.A."/>
            <person name="Auch B."/>
            <person name="Kono T."/>
            <person name="Mallez S."/>
            <person name="Zhang Y."/>
            <person name="Obille A."/>
            <person name="Becker A."/>
            <person name="Abrahante J.E."/>
            <person name="Garbe J."/>
            <person name="Badalamenti J.P."/>
            <person name="Herman A."/>
            <person name="Mangelson H."/>
            <person name="Liachko I."/>
            <person name="Sullivan S."/>
            <person name="Sone E.D."/>
            <person name="Koren S."/>
            <person name="Silverstein K.A.T."/>
            <person name="Beckman K.B."/>
            <person name="Gohl D.M."/>
        </authorList>
    </citation>
    <scope>NUCLEOTIDE SEQUENCE</scope>
    <source>
        <strain evidence="2">Duluth1</strain>
        <tissue evidence="2">Whole animal</tissue>
    </source>
</reference>
<feature type="compositionally biased region" description="Polar residues" evidence="1">
    <location>
        <begin position="21"/>
        <end position="40"/>
    </location>
</feature>
<feature type="compositionally biased region" description="Polar residues" evidence="1">
    <location>
        <begin position="374"/>
        <end position="383"/>
    </location>
</feature>